<evidence type="ECO:0000313" key="2">
    <source>
        <dbReference type="Proteomes" id="UP000236569"/>
    </source>
</evidence>
<dbReference type="Proteomes" id="UP000236569">
    <property type="component" value="Unassembled WGS sequence"/>
</dbReference>
<accession>A0A2I9DQ10</accession>
<comment type="caution">
    <text evidence="1">The sequence shown here is derived from an EMBL/GenBank/DDBJ whole genome shotgun (WGS) entry which is preliminary data.</text>
</comment>
<dbReference type="EMBL" id="BFAG01000013">
    <property type="protein sequence ID" value="GBF07291.1"/>
    <property type="molecule type" value="Genomic_DNA"/>
</dbReference>
<dbReference type="InterPro" id="IPR051734">
    <property type="entry name" value="VapB_TA_antitoxins"/>
</dbReference>
<dbReference type="OrthoDB" id="9810009at2"/>
<dbReference type="SUPFAM" id="SSF89447">
    <property type="entry name" value="AbrB/MazE/MraZ-like"/>
    <property type="match status" value="1"/>
</dbReference>
<gene>
    <name evidence="1" type="ORF">DAERI_130121</name>
</gene>
<organism evidence="1 2">
    <name type="scientific">Deinococcus aerius</name>
    <dbReference type="NCBI Taxonomy" id="200253"/>
    <lineage>
        <taxon>Bacteria</taxon>
        <taxon>Thermotogati</taxon>
        <taxon>Deinococcota</taxon>
        <taxon>Deinococci</taxon>
        <taxon>Deinococcales</taxon>
        <taxon>Deinococcaceae</taxon>
        <taxon>Deinococcus</taxon>
    </lineage>
</organism>
<dbReference type="InterPro" id="IPR037914">
    <property type="entry name" value="SpoVT-AbrB_sf"/>
</dbReference>
<proteinExistence type="predicted"/>
<sequence length="75" mass="8525">MTRSKVFRSGKSQVVRIPSEVQLPYGEVEIRRCGRGLVVTPVKRQDGDAIFAALTSFENPIEREQPPMQEREPLL</sequence>
<evidence type="ECO:0000313" key="1">
    <source>
        <dbReference type="EMBL" id="GBF07291.1"/>
    </source>
</evidence>
<protein>
    <submittedName>
        <fullName evidence="1">Antitoxin</fullName>
    </submittedName>
</protein>
<dbReference type="AlphaFoldDB" id="A0A2I9DQ10"/>
<dbReference type="PANTHER" id="PTHR37550">
    <property type="entry name" value="ANTITOXIN VAPB1"/>
    <property type="match status" value="1"/>
</dbReference>
<dbReference type="PANTHER" id="PTHR37550:SF3">
    <property type="entry name" value="ANTITOXIN VAPB1"/>
    <property type="match status" value="1"/>
</dbReference>
<dbReference type="Gene3D" id="2.10.260.10">
    <property type="match status" value="1"/>
</dbReference>
<name>A0A2I9DQ10_9DEIO</name>
<reference evidence="2" key="1">
    <citation type="submission" date="2018-01" db="EMBL/GenBank/DDBJ databases">
        <title>Draft Genome Sequence of the Radioresistant Bacterium Deinococcus aerius TR0125, Isolated from the Higher Atmosphere above Japan.</title>
        <authorList>
            <person name="Satoh K."/>
            <person name="Arai H."/>
            <person name="Sanzen T."/>
            <person name="Kawaguchi Y."/>
            <person name="Hayashi H."/>
            <person name="Yokobori S."/>
            <person name="Yamagishi A."/>
            <person name="Oono Y."/>
            <person name="Narumi I."/>
        </authorList>
    </citation>
    <scope>NUCLEOTIDE SEQUENCE [LARGE SCALE GENOMIC DNA]</scope>
    <source>
        <strain evidence="2">TR0125</strain>
    </source>
</reference>
<keyword evidence="2" id="KW-1185">Reference proteome</keyword>
<dbReference type="RefSeq" id="WP_103130612.1">
    <property type="nucleotide sequence ID" value="NZ_BFAG01000013.1"/>
</dbReference>